<feature type="transmembrane region" description="Helical" evidence="1">
    <location>
        <begin position="86"/>
        <end position="108"/>
    </location>
</feature>
<name>A0ABY1KKB7_9BACI</name>
<evidence type="ECO:0000256" key="1">
    <source>
        <dbReference type="SAM" id="Phobius"/>
    </source>
</evidence>
<reference evidence="2 3" key="1">
    <citation type="submission" date="2017-01" db="EMBL/GenBank/DDBJ databases">
        <authorList>
            <person name="Varghese N."/>
            <person name="Submissions S."/>
        </authorList>
    </citation>
    <scope>NUCLEOTIDE SEQUENCE [LARGE SCALE GENOMIC DNA]</scope>
    <source>
        <strain evidence="2 3">DSM 22782</strain>
    </source>
</reference>
<evidence type="ECO:0000313" key="2">
    <source>
        <dbReference type="EMBL" id="SIS45001.1"/>
    </source>
</evidence>
<keyword evidence="1" id="KW-0472">Membrane</keyword>
<proteinExistence type="predicted"/>
<organism evidence="2 3">
    <name type="scientific">Salimicrobium salexigens</name>
    <dbReference type="NCBI Taxonomy" id="908941"/>
    <lineage>
        <taxon>Bacteria</taxon>
        <taxon>Bacillati</taxon>
        <taxon>Bacillota</taxon>
        <taxon>Bacilli</taxon>
        <taxon>Bacillales</taxon>
        <taxon>Bacillaceae</taxon>
        <taxon>Salimicrobium</taxon>
    </lineage>
</organism>
<gene>
    <name evidence="2" type="ORF">SAMN05421758_101130</name>
</gene>
<evidence type="ECO:0000313" key="3">
    <source>
        <dbReference type="Proteomes" id="UP000199777"/>
    </source>
</evidence>
<dbReference type="Proteomes" id="UP000199777">
    <property type="component" value="Unassembled WGS sequence"/>
</dbReference>
<dbReference type="RefSeq" id="WP_084193813.1">
    <property type="nucleotide sequence ID" value="NZ_FTOK01000001.1"/>
</dbReference>
<keyword evidence="3" id="KW-1185">Reference proteome</keyword>
<feature type="transmembrane region" description="Helical" evidence="1">
    <location>
        <begin position="12"/>
        <end position="36"/>
    </location>
</feature>
<dbReference type="EMBL" id="FTOK01000001">
    <property type="protein sequence ID" value="SIS45001.1"/>
    <property type="molecule type" value="Genomic_DNA"/>
</dbReference>
<feature type="transmembrane region" description="Helical" evidence="1">
    <location>
        <begin position="56"/>
        <end position="74"/>
    </location>
</feature>
<comment type="caution">
    <text evidence="2">The sequence shown here is derived from an EMBL/GenBank/DDBJ whole genome shotgun (WGS) entry which is preliminary data.</text>
</comment>
<sequence length="150" mass="16307">MIKKIGAWIGTIAGVALGGFLYGIEKIFGLSVYTLLMNVDFIPGVRHAMGHPALEWMLHLSVSLSIGFIFVYIVEKRKAWDSTFRFVLSGVLSAGAALTYVPLTLLAIQETPSLRDGKAISLWLAGHAVFGLVLSGSYDVLKWKDRPAAV</sequence>
<protein>
    <submittedName>
        <fullName evidence="2">Uncharacterized protein</fullName>
    </submittedName>
</protein>
<feature type="transmembrane region" description="Helical" evidence="1">
    <location>
        <begin position="120"/>
        <end position="141"/>
    </location>
</feature>
<keyword evidence="1" id="KW-0812">Transmembrane</keyword>
<keyword evidence="1" id="KW-1133">Transmembrane helix</keyword>
<accession>A0ABY1KKB7</accession>